<keyword evidence="1" id="KW-0233">DNA recombination</keyword>
<accession>A0A173TB51</accession>
<gene>
    <name evidence="2" type="ORF">ERS852574_01962</name>
</gene>
<dbReference type="Gene3D" id="1.10.443.10">
    <property type="entry name" value="Intergrase catalytic core"/>
    <property type="match status" value="1"/>
</dbReference>
<dbReference type="GO" id="GO:0003677">
    <property type="term" value="F:DNA binding"/>
    <property type="evidence" value="ECO:0007669"/>
    <property type="project" value="InterPro"/>
</dbReference>
<sequence>MKKQLQYLKGKNVWEIQVLCLDEEKETIFYNCCVFMAKKCITEILYSAIAEELISPFPFDEITEYAMNSKKYVFWKQNNIECFFKLAQTGNCYLEYLLVFFLGLKTGELLGLKFSNINFKEKELTICQVLVKDDIKEKLRPLSQETGYRTIKIPDLVITELKKRKKINRFLFKSNPNMAKKWKNYVCIGERGNVKSQAVLNK</sequence>
<protein>
    <recommendedName>
        <fullName evidence="4">Tyr recombinase domain-containing protein</fullName>
    </recommendedName>
</protein>
<dbReference type="GO" id="GO:0006310">
    <property type="term" value="P:DNA recombination"/>
    <property type="evidence" value="ECO:0007669"/>
    <property type="project" value="UniProtKB-KW"/>
</dbReference>
<evidence type="ECO:0000313" key="2">
    <source>
        <dbReference type="EMBL" id="CUM98438.1"/>
    </source>
</evidence>
<evidence type="ECO:0000313" key="3">
    <source>
        <dbReference type="Proteomes" id="UP000095727"/>
    </source>
</evidence>
<evidence type="ECO:0000256" key="1">
    <source>
        <dbReference type="ARBA" id="ARBA00023172"/>
    </source>
</evidence>
<evidence type="ECO:0008006" key="4">
    <source>
        <dbReference type="Google" id="ProtNLM"/>
    </source>
</evidence>
<organism evidence="2 3">
    <name type="scientific">Coprococcus comes</name>
    <dbReference type="NCBI Taxonomy" id="410072"/>
    <lineage>
        <taxon>Bacteria</taxon>
        <taxon>Bacillati</taxon>
        <taxon>Bacillota</taxon>
        <taxon>Clostridia</taxon>
        <taxon>Lachnospirales</taxon>
        <taxon>Lachnospiraceae</taxon>
        <taxon>Coprococcus</taxon>
    </lineage>
</organism>
<reference evidence="2 3" key="1">
    <citation type="submission" date="2015-09" db="EMBL/GenBank/DDBJ databases">
        <authorList>
            <consortium name="Pathogen Informatics"/>
        </authorList>
    </citation>
    <scope>NUCLEOTIDE SEQUENCE [LARGE SCALE GENOMIC DNA]</scope>
    <source>
        <strain evidence="2 3">2789STDY5834962</strain>
    </source>
</reference>
<dbReference type="SUPFAM" id="SSF56349">
    <property type="entry name" value="DNA breaking-rejoining enzymes"/>
    <property type="match status" value="1"/>
</dbReference>
<dbReference type="InterPro" id="IPR013762">
    <property type="entry name" value="Integrase-like_cat_sf"/>
</dbReference>
<dbReference type="AlphaFoldDB" id="A0A173TB51"/>
<dbReference type="EMBL" id="CYXR01000013">
    <property type="protein sequence ID" value="CUM98438.1"/>
    <property type="molecule type" value="Genomic_DNA"/>
</dbReference>
<dbReference type="Proteomes" id="UP000095727">
    <property type="component" value="Unassembled WGS sequence"/>
</dbReference>
<dbReference type="GO" id="GO:0015074">
    <property type="term" value="P:DNA integration"/>
    <property type="evidence" value="ECO:0007669"/>
    <property type="project" value="InterPro"/>
</dbReference>
<name>A0A173TB51_9FIRM</name>
<dbReference type="InterPro" id="IPR011010">
    <property type="entry name" value="DNA_brk_join_enz"/>
</dbReference>
<proteinExistence type="predicted"/>
<dbReference type="RefSeq" id="WP_055157048.1">
    <property type="nucleotide sequence ID" value="NZ_CYXR01000013.1"/>
</dbReference>